<dbReference type="EMBL" id="CAJHUB010000766">
    <property type="protein sequence ID" value="CAD7688384.1"/>
    <property type="molecule type" value="Genomic_DNA"/>
</dbReference>
<keyword evidence="4" id="KW-0539">Nucleus</keyword>
<dbReference type="CDD" id="cd18321">
    <property type="entry name" value="BTB_POZ_EloC"/>
    <property type="match status" value="1"/>
</dbReference>
<comment type="similarity">
    <text evidence="2">Belongs to the SKP1 family.</text>
</comment>
<sequence>MYVKSVSLDDHEFIIKRQHVLMSRMIKAILRGLGQFAENEIKEVSFRVNSSHVLAKVHACPSYVVGYTNNSTEIPEFPTAPKIAGELLMAANFPDC</sequence>
<dbReference type="GO" id="GO:0005634">
    <property type="term" value="C:nucleus"/>
    <property type="evidence" value="ECO:0007669"/>
    <property type="project" value="UniProtKB-SubCell"/>
</dbReference>
<dbReference type="FunFam" id="3.30.710.10:FF:000035">
    <property type="entry name" value="Elongin C transcription elongation factor"/>
    <property type="match status" value="1"/>
</dbReference>
<evidence type="ECO:0000313" key="6">
    <source>
        <dbReference type="Proteomes" id="UP000645828"/>
    </source>
</evidence>
<comment type="caution">
    <text evidence="5">The sequence shown here is derived from an EMBL/GenBank/DDBJ whole genome shotgun (WGS) entry which is preliminary data.</text>
</comment>
<organism evidence="5 6">
    <name type="scientific">Nyctereutes procyonoides</name>
    <name type="common">Raccoon dog</name>
    <name type="synonym">Canis procyonoides</name>
    <dbReference type="NCBI Taxonomy" id="34880"/>
    <lineage>
        <taxon>Eukaryota</taxon>
        <taxon>Metazoa</taxon>
        <taxon>Chordata</taxon>
        <taxon>Craniata</taxon>
        <taxon>Vertebrata</taxon>
        <taxon>Euteleostomi</taxon>
        <taxon>Mammalia</taxon>
        <taxon>Eutheria</taxon>
        <taxon>Laurasiatheria</taxon>
        <taxon>Carnivora</taxon>
        <taxon>Caniformia</taxon>
        <taxon>Canidae</taxon>
        <taxon>Nyctereutes</taxon>
    </lineage>
</organism>
<dbReference type="SMART" id="SM00512">
    <property type="entry name" value="Skp1"/>
    <property type="match status" value="1"/>
</dbReference>
<dbReference type="InterPro" id="IPR001232">
    <property type="entry name" value="SKP1-like"/>
</dbReference>
<dbReference type="PANTHER" id="PTHR20648">
    <property type="entry name" value="ELONGIN-C"/>
    <property type="match status" value="1"/>
</dbReference>
<dbReference type="Gene3D" id="3.30.710.10">
    <property type="entry name" value="Potassium Channel Kv1.1, Chain A"/>
    <property type="match status" value="1"/>
</dbReference>
<dbReference type="GO" id="GO:0006511">
    <property type="term" value="P:ubiquitin-dependent protein catabolic process"/>
    <property type="evidence" value="ECO:0007669"/>
    <property type="project" value="InterPro"/>
</dbReference>
<dbReference type="AlphaFoldDB" id="A0A811ZIU8"/>
<evidence type="ECO:0000256" key="1">
    <source>
        <dbReference type="ARBA" id="ARBA00004123"/>
    </source>
</evidence>
<dbReference type="Proteomes" id="UP000645828">
    <property type="component" value="Unassembled WGS sequence"/>
</dbReference>
<comment type="subcellular location">
    <subcellularLocation>
        <location evidence="1">Nucleus</location>
    </subcellularLocation>
</comment>
<protein>
    <recommendedName>
        <fullName evidence="3">Elongin-C</fullName>
    </recommendedName>
</protein>
<accession>A0A811ZIU8</accession>
<keyword evidence="6" id="KW-1185">Reference proteome</keyword>
<gene>
    <name evidence="5" type="ORF">NYPRO_LOCUS21177</name>
</gene>
<evidence type="ECO:0000313" key="5">
    <source>
        <dbReference type="EMBL" id="CAD7688384.1"/>
    </source>
</evidence>
<reference evidence="5" key="1">
    <citation type="submission" date="2020-12" db="EMBL/GenBank/DDBJ databases">
        <authorList>
            <consortium name="Molecular Ecology Group"/>
        </authorList>
    </citation>
    <scope>NUCLEOTIDE SEQUENCE</scope>
    <source>
        <strain evidence="5">TBG_1078</strain>
    </source>
</reference>
<name>A0A811ZIU8_NYCPR</name>
<dbReference type="InterPro" id="IPR039948">
    <property type="entry name" value="ELC1"/>
</dbReference>
<dbReference type="SUPFAM" id="SSF54695">
    <property type="entry name" value="POZ domain"/>
    <property type="match status" value="1"/>
</dbReference>
<proteinExistence type="inferred from homology"/>
<evidence type="ECO:0000256" key="3">
    <source>
        <dbReference type="ARBA" id="ARBA00021347"/>
    </source>
</evidence>
<evidence type="ECO:0000256" key="4">
    <source>
        <dbReference type="ARBA" id="ARBA00023242"/>
    </source>
</evidence>
<evidence type="ECO:0000256" key="2">
    <source>
        <dbReference type="ARBA" id="ARBA00009993"/>
    </source>
</evidence>
<dbReference type="InterPro" id="IPR011333">
    <property type="entry name" value="SKP1/BTB/POZ_sf"/>
</dbReference>